<dbReference type="EMBL" id="BMPQ01000013">
    <property type="protein sequence ID" value="GGK82830.1"/>
    <property type="molecule type" value="Genomic_DNA"/>
</dbReference>
<sequence length="100" mass="10417">MAAASGEAGEPQEKGLHFGGRYAAGYSAGGGDQDERTFVVARRAAAVTAAHPATAVVATDPRAPTNQTPVRAVRPPPWDCDAFPVLFTGCLPAMSMFRWG</sequence>
<reference evidence="1" key="1">
    <citation type="journal article" date="2014" name="Int. J. Syst. Evol. Microbiol.">
        <title>Complete genome sequence of Corynebacterium casei LMG S-19264T (=DSM 44701T), isolated from a smear-ripened cheese.</title>
        <authorList>
            <consortium name="US DOE Joint Genome Institute (JGI-PGF)"/>
            <person name="Walter F."/>
            <person name="Albersmeier A."/>
            <person name="Kalinowski J."/>
            <person name="Ruckert C."/>
        </authorList>
    </citation>
    <scope>NUCLEOTIDE SEQUENCE</scope>
    <source>
        <strain evidence="1">JCM 3035</strain>
    </source>
</reference>
<gene>
    <name evidence="1" type="ORF">GCM10010094_49950</name>
</gene>
<proteinExistence type="predicted"/>
<evidence type="ECO:0000313" key="1">
    <source>
        <dbReference type="EMBL" id="GGK82830.1"/>
    </source>
</evidence>
<name>A0A917R0R5_9ACTN</name>
<keyword evidence="2" id="KW-1185">Reference proteome</keyword>
<accession>A0A917R0R5</accession>
<dbReference type="Proteomes" id="UP000637788">
    <property type="component" value="Unassembled WGS sequence"/>
</dbReference>
<comment type="caution">
    <text evidence="1">The sequence shown here is derived from an EMBL/GenBank/DDBJ whole genome shotgun (WGS) entry which is preliminary data.</text>
</comment>
<reference evidence="1" key="2">
    <citation type="submission" date="2020-09" db="EMBL/GenBank/DDBJ databases">
        <authorList>
            <person name="Sun Q."/>
            <person name="Ohkuma M."/>
        </authorList>
    </citation>
    <scope>NUCLEOTIDE SEQUENCE</scope>
    <source>
        <strain evidence="1">JCM 3035</strain>
    </source>
</reference>
<evidence type="ECO:0000313" key="2">
    <source>
        <dbReference type="Proteomes" id="UP000637788"/>
    </source>
</evidence>
<dbReference type="AlphaFoldDB" id="A0A917R0R5"/>
<organism evidence="1 2">
    <name type="scientific">Streptomyces flaveus</name>
    <dbReference type="NCBI Taxonomy" id="66370"/>
    <lineage>
        <taxon>Bacteria</taxon>
        <taxon>Bacillati</taxon>
        <taxon>Actinomycetota</taxon>
        <taxon>Actinomycetes</taxon>
        <taxon>Kitasatosporales</taxon>
        <taxon>Streptomycetaceae</taxon>
        <taxon>Streptomyces</taxon>
        <taxon>Streptomyces aurantiacus group</taxon>
    </lineage>
</organism>
<protein>
    <submittedName>
        <fullName evidence="1">Uncharacterized protein</fullName>
    </submittedName>
</protein>